<dbReference type="EMBL" id="JABSTQ010009427">
    <property type="protein sequence ID" value="KAG0429265.1"/>
    <property type="molecule type" value="Genomic_DNA"/>
</dbReference>
<dbReference type="Proteomes" id="UP000805193">
    <property type="component" value="Unassembled WGS sequence"/>
</dbReference>
<proteinExistence type="predicted"/>
<reference evidence="1 2" key="1">
    <citation type="journal article" date="2020" name="Cell">
        <title>Large-Scale Comparative Analyses of Tick Genomes Elucidate Their Genetic Diversity and Vector Capacities.</title>
        <authorList>
            <consortium name="Tick Genome and Microbiome Consortium (TIGMIC)"/>
            <person name="Jia N."/>
            <person name="Wang J."/>
            <person name="Shi W."/>
            <person name="Du L."/>
            <person name="Sun Y."/>
            <person name="Zhan W."/>
            <person name="Jiang J.F."/>
            <person name="Wang Q."/>
            <person name="Zhang B."/>
            <person name="Ji P."/>
            <person name="Bell-Sakyi L."/>
            <person name="Cui X.M."/>
            <person name="Yuan T.T."/>
            <person name="Jiang B.G."/>
            <person name="Yang W.F."/>
            <person name="Lam T.T."/>
            <person name="Chang Q.C."/>
            <person name="Ding S.J."/>
            <person name="Wang X.J."/>
            <person name="Zhu J.G."/>
            <person name="Ruan X.D."/>
            <person name="Zhao L."/>
            <person name="Wei J.T."/>
            <person name="Ye R.Z."/>
            <person name="Que T.C."/>
            <person name="Du C.H."/>
            <person name="Zhou Y.H."/>
            <person name="Cheng J.X."/>
            <person name="Dai P.F."/>
            <person name="Guo W.B."/>
            <person name="Han X.H."/>
            <person name="Huang E.J."/>
            <person name="Li L.F."/>
            <person name="Wei W."/>
            <person name="Gao Y.C."/>
            <person name="Liu J.Z."/>
            <person name="Shao H.Z."/>
            <person name="Wang X."/>
            <person name="Wang C.C."/>
            <person name="Yang T.C."/>
            <person name="Huo Q.B."/>
            <person name="Li W."/>
            <person name="Chen H.Y."/>
            <person name="Chen S.E."/>
            <person name="Zhou L.G."/>
            <person name="Ni X.B."/>
            <person name="Tian J.H."/>
            <person name="Sheng Y."/>
            <person name="Liu T."/>
            <person name="Pan Y.S."/>
            <person name="Xia L.Y."/>
            <person name="Li J."/>
            <person name="Zhao F."/>
            <person name="Cao W.C."/>
        </authorList>
    </citation>
    <scope>NUCLEOTIDE SEQUENCE [LARGE SCALE GENOMIC DNA]</scope>
    <source>
        <strain evidence="1">Iper-2018</strain>
    </source>
</reference>
<protein>
    <submittedName>
        <fullName evidence="1">Uncharacterized protein</fullName>
    </submittedName>
</protein>
<sequence>MFGAAKHLDKHQPQLLEVLAETDNLPQRRTSAGRCECTKIISKLEAQLALSRDSESKLRAELGTTERKFVESTACNAPKVGLFVWCAGGASGMEAPLSDGGALESTVTALSRLESCGANGGEEVASSPASALPKGREGVEVEGCQVQDPSFIGHPLGFPLVFILVFSP</sequence>
<name>A0AC60Q5Z2_IXOPE</name>
<accession>A0AC60Q5Z2</accession>
<evidence type="ECO:0000313" key="2">
    <source>
        <dbReference type="Proteomes" id="UP000805193"/>
    </source>
</evidence>
<feature type="non-terminal residue" evidence="1">
    <location>
        <position position="168"/>
    </location>
</feature>
<gene>
    <name evidence="1" type="ORF">HPB47_023807</name>
</gene>
<keyword evidence="2" id="KW-1185">Reference proteome</keyword>
<comment type="caution">
    <text evidence="1">The sequence shown here is derived from an EMBL/GenBank/DDBJ whole genome shotgun (WGS) entry which is preliminary data.</text>
</comment>
<evidence type="ECO:0000313" key="1">
    <source>
        <dbReference type="EMBL" id="KAG0429265.1"/>
    </source>
</evidence>
<organism evidence="1 2">
    <name type="scientific">Ixodes persulcatus</name>
    <name type="common">Taiga tick</name>
    <dbReference type="NCBI Taxonomy" id="34615"/>
    <lineage>
        <taxon>Eukaryota</taxon>
        <taxon>Metazoa</taxon>
        <taxon>Ecdysozoa</taxon>
        <taxon>Arthropoda</taxon>
        <taxon>Chelicerata</taxon>
        <taxon>Arachnida</taxon>
        <taxon>Acari</taxon>
        <taxon>Parasitiformes</taxon>
        <taxon>Ixodida</taxon>
        <taxon>Ixodoidea</taxon>
        <taxon>Ixodidae</taxon>
        <taxon>Ixodinae</taxon>
        <taxon>Ixodes</taxon>
    </lineage>
</organism>